<dbReference type="OrthoDB" id="433669at2759"/>
<evidence type="ECO:0000313" key="3">
    <source>
        <dbReference type="Proteomes" id="UP000186817"/>
    </source>
</evidence>
<feature type="compositionally biased region" description="Basic and acidic residues" evidence="1">
    <location>
        <begin position="1"/>
        <end position="12"/>
    </location>
</feature>
<comment type="caution">
    <text evidence="2">The sequence shown here is derived from an EMBL/GenBank/DDBJ whole genome shotgun (WGS) entry which is preliminary data.</text>
</comment>
<keyword evidence="3" id="KW-1185">Reference proteome</keyword>
<dbReference type="AlphaFoldDB" id="A0A1Q9CR69"/>
<organism evidence="2 3">
    <name type="scientific">Symbiodinium microadriaticum</name>
    <name type="common">Dinoflagellate</name>
    <name type="synonym">Zooxanthella microadriatica</name>
    <dbReference type="NCBI Taxonomy" id="2951"/>
    <lineage>
        <taxon>Eukaryota</taxon>
        <taxon>Sar</taxon>
        <taxon>Alveolata</taxon>
        <taxon>Dinophyceae</taxon>
        <taxon>Suessiales</taxon>
        <taxon>Symbiodiniaceae</taxon>
        <taxon>Symbiodinium</taxon>
    </lineage>
</organism>
<gene>
    <name evidence="2" type="ORF">AK812_SmicGene33639</name>
</gene>
<dbReference type="Proteomes" id="UP000186817">
    <property type="component" value="Unassembled WGS sequence"/>
</dbReference>
<name>A0A1Q9CR69_SYMMI</name>
<evidence type="ECO:0000256" key="1">
    <source>
        <dbReference type="SAM" id="MobiDB-lite"/>
    </source>
</evidence>
<protein>
    <submittedName>
        <fullName evidence="2">Uncharacterized protein</fullName>
    </submittedName>
</protein>
<accession>A0A1Q9CR69</accession>
<dbReference type="EMBL" id="LSRX01000980">
    <property type="protein sequence ID" value="OLP85395.1"/>
    <property type="molecule type" value="Genomic_DNA"/>
</dbReference>
<reference evidence="2 3" key="1">
    <citation type="submission" date="2016-02" db="EMBL/GenBank/DDBJ databases">
        <title>Genome analysis of coral dinoflagellate symbionts highlights evolutionary adaptations to a symbiotic lifestyle.</title>
        <authorList>
            <person name="Aranda M."/>
            <person name="Li Y."/>
            <person name="Liew Y.J."/>
            <person name="Baumgarten S."/>
            <person name="Simakov O."/>
            <person name="Wilson M."/>
            <person name="Piel J."/>
            <person name="Ashoor H."/>
            <person name="Bougouffa S."/>
            <person name="Bajic V.B."/>
            <person name="Ryu T."/>
            <person name="Ravasi T."/>
            <person name="Bayer T."/>
            <person name="Micklem G."/>
            <person name="Kim H."/>
            <person name="Bhak J."/>
            <person name="Lajeunesse T.C."/>
            <person name="Voolstra C.R."/>
        </authorList>
    </citation>
    <scope>NUCLEOTIDE SEQUENCE [LARGE SCALE GENOMIC DNA]</scope>
    <source>
        <strain evidence="2 3">CCMP2467</strain>
    </source>
</reference>
<evidence type="ECO:0000313" key="2">
    <source>
        <dbReference type="EMBL" id="OLP85395.1"/>
    </source>
</evidence>
<feature type="region of interest" description="Disordered" evidence="1">
    <location>
        <begin position="1"/>
        <end position="22"/>
    </location>
</feature>
<proteinExistence type="predicted"/>
<sequence>MFDGFTEDRRSDSPQWARADSDNLELEKELEKELQDLEAEVQVLQHRLDKLKPLDTRPSIEALPLEQLCLHLPAKEFATLSSTGQELQRVLQQLLPQLLKGLATLQAKAGRLLPLGLTPLALWQSLREPVISVDTACPALGRGLLVLNLYPLRLRSVNVLRSRSMHGNILQPHELAWKMGSQLTPRVLRGKLSCSIAPIRGAAESEMSILLLDSAVPKQPLITLSWELRPVSRGCYYNIRASVREVVSTWSSWAYRQHTWSLGDGTLRARPSENDVREYALTYHLEIDWAMARCWILVQDRLQKLPCRSCAWNRAVVEHRRRLTSCACSCRPEQLRAYQSYFWVRWCGALETGCL</sequence>